<dbReference type="PANTHER" id="PTHR35903:SF1">
    <property type="entry name" value="FLAGELLIN B1"/>
    <property type="match status" value="1"/>
</dbReference>
<keyword evidence="1" id="KW-0472">Membrane</keyword>
<accession>A0A382NRG9</accession>
<keyword evidence="1" id="KW-0812">Transmembrane</keyword>
<feature type="transmembrane region" description="Helical" evidence="1">
    <location>
        <begin position="29"/>
        <end position="52"/>
    </location>
</feature>
<dbReference type="InterPro" id="IPR013373">
    <property type="entry name" value="Flagellin/pilin_N_arc"/>
</dbReference>
<organism evidence="2">
    <name type="scientific">marine metagenome</name>
    <dbReference type="NCBI Taxonomy" id="408172"/>
    <lineage>
        <taxon>unclassified sequences</taxon>
        <taxon>metagenomes</taxon>
        <taxon>ecological metagenomes</taxon>
    </lineage>
</organism>
<dbReference type="AlphaFoldDB" id="A0A382NRG9"/>
<proteinExistence type="predicted"/>
<dbReference type="NCBIfam" id="TIGR02537">
    <property type="entry name" value="arch_flag_Nterm"/>
    <property type="match status" value="1"/>
</dbReference>
<feature type="non-terminal residue" evidence="2">
    <location>
        <position position="209"/>
    </location>
</feature>
<gene>
    <name evidence="2" type="ORF">METZ01_LOCUS315015</name>
</gene>
<dbReference type="GO" id="GO:0005198">
    <property type="term" value="F:structural molecule activity"/>
    <property type="evidence" value="ECO:0007669"/>
    <property type="project" value="InterPro"/>
</dbReference>
<dbReference type="GO" id="GO:0097588">
    <property type="term" value="P:archaeal or bacterial-type flagellum-dependent cell motility"/>
    <property type="evidence" value="ECO:0007669"/>
    <property type="project" value="InterPro"/>
</dbReference>
<dbReference type="Pfam" id="PF01917">
    <property type="entry name" value="Flagellin_arch-type"/>
    <property type="match status" value="1"/>
</dbReference>
<protein>
    <recommendedName>
        <fullName evidence="3">Flagellin</fullName>
    </recommendedName>
</protein>
<reference evidence="2" key="1">
    <citation type="submission" date="2018-05" db="EMBL/GenBank/DDBJ databases">
        <authorList>
            <person name="Lanie J.A."/>
            <person name="Ng W.-L."/>
            <person name="Kazmierczak K.M."/>
            <person name="Andrzejewski T.M."/>
            <person name="Davidsen T.M."/>
            <person name="Wayne K.J."/>
            <person name="Tettelin H."/>
            <person name="Glass J.I."/>
            <person name="Rusch D."/>
            <person name="Podicherti R."/>
            <person name="Tsui H.-C.T."/>
            <person name="Winkler M.E."/>
        </authorList>
    </citation>
    <scope>NUCLEOTIDE SEQUENCE</scope>
</reference>
<evidence type="ECO:0008006" key="3">
    <source>
        <dbReference type="Google" id="ProtNLM"/>
    </source>
</evidence>
<evidence type="ECO:0000256" key="1">
    <source>
        <dbReference type="SAM" id="Phobius"/>
    </source>
</evidence>
<sequence>MSFPSDWEIKAQLQKLIREQSGITGLETAIVLIAFVVVAAVFAFTVLTTGLFTSEKAKETTLAGVASVSSTLSVRGSVTAIGGPVTGTNNSCVPAACQFVDHIRVNLATTGDEEATFQAANIMLTYQDSSNVELMSFFDPSGPGDPNYINPNDADADIRTCRSGVGVGGLPPIGGGGPKSWCIKWSPSSGTDPDEILKPGEIVELYIFL</sequence>
<evidence type="ECO:0000313" key="2">
    <source>
        <dbReference type="EMBL" id="SVC62161.1"/>
    </source>
</evidence>
<dbReference type="InterPro" id="IPR002774">
    <property type="entry name" value="Flagellin_arc-type"/>
</dbReference>
<dbReference type="EMBL" id="UINC01101391">
    <property type="protein sequence ID" value="SVC62161.1"/>
    <property type="molecule type" value="Genomic_DNA"/>
</dbReference>
<dbReference type="PANTHER" id="PTHR35903">
    <property type="entry name" value="FLAGELLIN B1"/>
    <property type="match status" value="1"/>
</dbReference>
<keyword evidence="1" id="KW-1133">Transmembrane helix</keyword>
<name>A0A382NRG9_9ZZZZ</name>